<dbReference type="RefSeq" id="WP_011111516.1">
    <property type="nucleotide sequence ID" value="NC_004757.1"/>
</dbReference>
<accession>Q82VZ4</accession>
<dbReference type="InterPro" id="IPR021710">
    <property type="entry name" value="DUF3293"/>
</dbReference>
<dbReference type="Pfam" id="PF11697">
    <property type="entry name" value="DUF3293"/>
    <property type="match status" value="1"/>
</dbReference>
<gene>
    <name evidence="1" type="ordered locus">NE0905</name>
</gene>
<name>Q82VZ4_NITEU</name>
<dbReference type="EMBL" id="AL954747">
    <property type="protein sequence ID" value="CAD84816.1"/>
    <property type="molecule type" value="Genomic_DNA"/>
</dbReference>
<dbReference type="GeneID" id="87104096"/>
<dbReference type="KEGG" id="neu:NE0905"/>
<keyword evidence="2" id="KW-1185">Reference proteome</keyword>
<evidence type="ECO:0008006" key="3">
    <source>
        <dbReference type="Google" id="ProtNLM"/>
    </source>
</evidence>
<proteinExistence type="predicted"/>
<dbReference type="STRING" id="228410.NE0905"/>
<dbReference type="Proteomes" id="UP000001416">
    <property type="component" value="Chromosome"/>
</dbReference>
<dbReference type="eggNOG" id="ENOG5033AYA">
    <property type="taxonomic scope" value="Bacteria"/>
</dbReference>
<evidence type="ECO:0000313" key="1">
    <source>
        <dbReference type="EMBL" id="CAD84816.1"/>
    </source>
</evidence>
<sequence length="141" mass="15115">MPSTLSEELVGKYLAAQYQVWIDTSVVTLQIGCQSAPLAALLQATGNRSAVYVTACNPASEVATSQENQSAMARLYERLACYSNHIYRGTGIDPSGEWPAEESLLALGIDLSIAKKIGDEFGQNAIVWIDSAAIPHLVLLC</sequence>
<dbReference type="AlphaFoldDB" id="Q82VZ4"/>
<reference evidence="1 2" key="1">
    <citation type="journal article" date="2003" name="J. Bacteriol.">
        <title>Complete genome sequence of the ammonia-oxidizing bacterium and obligate chemolithoautotroph Nitrosomonas europaea.</title>
        <authorList>
            <person name="Chain P."/>
            <person name="Lamerdin J."/>
            <person name="Larimer F."/>
            <person name="Regala W."/>
            <person name="Land M."/>
            <person name="Hauser L."/>
            <person name="Hooper A."/>
            <person name="Klotz M."/>
            <person name="Norton J."/>
            <person name="Sayavedra-Soto L."/>
            <person name="Arciero D."/>
            <person name="Hommes N."/>
            <person name="Whittaker M."/>
            <person name="Arp D."/>
        </authorList>
    </citation>
    <scope>NUCLEOTIDE SEQUENCE [LARGE SCALE GENOMIC DNA]</scope>
    <source>
        <strain evidence="2">ATCC 19718 / CIP 103999 / KCTC 2705 / NBRC 14298</strain>
    </source>
</reference>
<dbReference type="OrthoDB" id="8548211at2"/>
<evidence type="ECO:0000313" key="2">
    <source>
        <dbReference type="Proteomes" id="UP000001416"/>
    </source>
</evidence>
<dbReference type="HOGENOM" id="CLU_139217_0_0_4"/>
<organism evidence="1 2">
    <name type="scientific">Nitrosomonas europaea (strain ATCC 19718 / CIP 103999 / KCTC 2705 / NBRC 14298)</name>
    <dbReference type="NCBI Taxonomy" id="228410"/>
    <lineage>
        <taxon>Bacteria</taxon>
        <taxon>Pseudomonadati</taxon>
        <taxon>Pseudomonadota</taxon>
        <taxon>Betaproteobacteria</taxon>
        <taxon>Nitrosomonadales</taxon>
        <taxon>Nitrosomonadaceae</taxon>
        <taxon>Nitrosomonas</taxon>
    </lineage>
</organism>
<protein>
    <recommendedName>
        <fullName evidence="3">DUF3293 domain-containing protein</fullName>
    </recommendedName>
</protein>